<dbReference type="InterPro" id="IPR025263">
    <property type="entry name" value="YhdP_central"/>
</dbReference>
<evidence type="ECO:0000256" key="1">
    <source>
        <dbReference type="SAM" id="MobiDB-lite"/>
    </source>
</evidence>
<dbReference type="Proteomes" id="UP000265431">
    <property type="component" value="Unassembled WGS sequence"/>
</dbReference>
<accession>A0A399QP52</accession>
<feature type="domain" description="YhdP central" evidence="3">
    <location>
        <begin position="362"/>
        <end position="863"/>
    </location>
</feature>
<keyword evidence="2" id="KW-1133">Transmembrane helix</keyword>
<comment type="caution">
    <text evidence="4">The sequence shown here is derived from an EMBL/GenBank/DDBJ whole genome shotgun (WGS) entry which is preliminary data.</text>
</comment>
<sequence>MVRQTAAIVTLEIIGGILLLAIAGAVALAYMLSRGPVELSLFKGEVEDALVAARDGRDVNIDRLALQWSPADRRVIFAANGLKLADNDGQLAGEAEQAVITLDAGSLIFGRVEVTETQLRNGWADVRNISPTEWTFAGEPLPEFEARTLPNTPEGWLALSNSTLANLLDALKDSRSSNTLEVAAFENMELRFFDQAGGIMAVMDEANGRYDQTGSGLEATLSGSGEGMGLPGDVTTSLSVPEGYTALDFEVGITNWSIGDLATRIGAGGSLVAGFPADITIGLTYEEEAGIAGLGLAADADEGRVTLAGRDFEFETLRFDAAYSPSEDRLTFSDLAIETERAEGIFSGWVDGLVRQDGTIAFDLSSERTSLDFTPYFPDVWDLDGVALQGTLDLGTTAVALSSYAVETLGIEFAGAADIAPVNDAEEGELPFEIASQGEAVGTITKDQVLAFWPETLGAGARVFAQNRVLEGRVTAANYRLELQRDSFAEGFLRDEDLTVRFFIEDAAVKFLEDLPPVTDAIGSGRLTGNGLQVQLSEGNYDGWVLNEGSVHFPRFNPKGELFRVSAKGQGPLVNVMRNIAGSRLMRDNPDALDPERFSGDAVATIELLRPALDDVPVEDMQISVKAQVTDGMLAEALPGLDLTDMRVDVSLENMRLVITGFGDLGPAPVQFTWRDEFNDGGDTADLSASAFVSPDFLNRFGIVGRAYVSEDIPVELQAQVAADGIAGVEVGFELQQSRVDISEIGYIKPVGESARATLSYDAKSETNASTFRFLSEKARFDGDVILTKAGRLQSLDVREAFHDGFMDVSGSVRREQNGKLVSELNGAFLDASAFFGDFASMGGNASGISLPIVLSANLDTLRLRSGLDLEDASLSFISSETGVREVRADGTIETGGEMSAVYTGPTAEEPARISLDSDNAGFFMRALLQQDFLTGGSLSLNGDLARGSDPARLRLELSDVRMRDAPFLTQVLSLASLRGLADTLSGEGVLFTDISVPVAVQSGRFVIEGARANGPALGLTLNGWFEQESDEIRLSGVLVPSFGMNSMLGGVPVIGDLFVGREGEGIFSLTYSVRGTTDRAQVTVNPLSAVTPGILRRIFENPADTSIPEGIPVDPNKMPPAPPMPDAEFIEPAPGTEAN</sequence>
<proteinExistence type="predicted"/>
<keyword evidence="5" id="KW-1185">Reference proteome</keyword>
<dbReference type="OrthoDB" id="7161641at2"/>
<dbReference type="Pfam" id="PF13116">
    <property type="entry name" value="YhdP"/>
    <property type="match status" value="1"/>
</dbReference>
<protein>
    <recommendedName>
        <fullName evidence="3">YhdP central domain-containing protein</fullName>
    </recommendedName>
</protein>
<feature type="transmembrane region" description="Helical" evidence="2">
    <location>
        <begin position="7"/>
        <end position="32"/>
    </location>
</feature>
<evidence type="ECO:0000313" key="4">
    <source>
        <dbReference type="EMBL" id="RIJ20640.1"/>
    </source>
</evidence>
<name>A0A399QP52_9PROT</name>
<organism evidence="4 5">
    <name type="scientific">Henriciella barbarensis</name>
    <dbReference type="NCBI Taxonomy" id="86342"/>
    <lineage>
        <taxon>Bacteria</taxon>
        <taxon>Pseudomonadati</taxon>
        <taxon>Pseudomonadota</taxon>
        <taxon>Alphaproteobacteria</taxon>
        <taxon>Hyphomonadales</taxon>
        <taxon>Hyphomonadaceae</taxon>
        <taxon>Henriciella</taxon>
    </lineage>
</organism>
<evidence type="ECO:0000313" key="5">
    <source>
        <dbReference type="Proteomes" id="UP000265431"/>
    </source>
</evidence>
<reference evidence="4 5" key="1">
    <citation type="submission" date="2018-08" db="EMBL/GenBank/DDBJ databases">
        <title>Henriciella mobilis sp. nov., isolated from seawater.</title>
        <authorList>
            <person name="Cheng H."/>
            <person name="Wu Y.-H."/>
            <person name="Xu X.-W."/>
            <person name="Guo L.-L."/>
        </authorList>
    </citation>
    <scope>NUCLEOTIDE SEQUENCE [LARGE SCALE GENOMIC DNA]</scope>
    <source>
        <strain evidence="4 5">CCUG66934</strain>
    </source>
</reference>
<keyword evidence="2" id="KW-0472">Membrane</keyword>
<dbReference type="AlphaFoldDB" id="A0A399QP52"/>
<evidence type="ECO:0000256" key="2">
    <source>
        <dbReference type="SAM" id="Phobius"/>
    </source>
</evidence>
<gene>
    <name evidence="4" type="ORF">D1224_16190</name>
</gene>
<evidence type="ECO:0000259" key="3">
    <source>
        <dbReference type="Pfam" id="PF13116"/>
    </source>
</evidence>
<keyword evidence="2" id="KW-0812">Transmembrane</keyword>
<feature type="region of interest" description="Disordered" evidence="1">
    <location>
        <begin position="1106"/>
        <end position="1140"/>
    </location>
</feature>
<dbReference type="EMBL" id="QWGB01000014">
    <property type="protein sequence ID" value="RIJ20640.1"/>
    <property type="molecule type" value="Genomic_DNA"/>
</dbReference>